<accession>A0A395LNB7</accession>
<gene>
    <name evidence="1" type="ORF">DL238_04860</name>
</gene>
<organism evidence="1 2">
    <name type="scientific">Alteriqipengyuania lutimaris</name>
    <dbReference type="NCBI Taxonomy" id="1538146"/>
    <lineage>
        <taxon>Bacteria</taxon>
        <taxon>Pseudomonadati</taxon>
        <taxon>Pseudomonadota</taxon>
        <taxon>Alphaproteobacteria</taxon>
        <taxon>Sphingomonadales</taxon>
        <taxon>Erythrobacteraceae</taxon>
        <taxon>Alteriqipengyuania</taxon>
    </lineage>
</organism>
<sequence length="128" mass="13845">MADMQMALRQRIVAAVGHDRVFWSLVPQATALPYVRLQTISDPRPQHLGGYTSSRSTRVQADSFSKTYAEARAASAAIIAGVAQPEIVAGIKFGRTRAQGPRDLGEDVDGIGFVHRLSTDLLTEHSLA</sequence>
<proteinExistence type="predicted"/>
<reference evidence="1 2" key="1">
    <citation type="submission" date="2018-07" db="EMBL/GenBank/DDBJ databases">
        <title>Erythrobacter nanhaiensis sp. nov., a novel member of the genus Erythrobacter isolated from the South China Sea.</title>
        <authorList>
            <person name="Chen X."/>
            <person name="Liu J."/>
        </authorList>
    </citation>
    <scope>NUCLEOTIDE SEQUENCE [LARGE SCALE GENOMIC DNA]</scope>
    <source>
        <strain evidence="1 2">S-5</strain>
    </source>
</reference>
<keyword evidence="2" id="KW-1185">Reference proteome</keyword>
<comment type="caution">
    <text evidence="1">The sequence shown here is derived from an EMBL/GenBank/DDBJ whole genome shotgun (WGS) entry which is preliminary data.</text>
</comment>
<dbReference type="EMBL" id="QRBB01000001">
    <property type="protein sequence ID" value="RDS77004.1"/>
    <property type="molecule type" value="Genomic_DNA"/>
</dbReference>
<dbReference type="InterPro" id="IPR021508">
    <property type="entry name" value="Gp17-like"/>
</dbReference>
<dbReference type="OrthoDB" id="7510338at2"/>
<dbReference type="AlphaFoldDB" id="A0A395LNB7"/>
<evidence type="ECO:0000313" key="2">
    <source>
        <dbReference type="Proteomes" id="UP000254101"/>
    </source>
</evidence>
<name>A0A395LNB7_9SPHN</name>
<protein>
    <submittedName>
        <fullName evidence="1">DUF3168 domain-containing protein</fullName>
    </submittedName>
</protein>
<dbReference type="RefSeq" id="WP_115491227.1">
    <property type="nucleotide sequence ID" value="NZ_JACHWW010000001.1"/>
</dbReference>
<dbReference type="Proteomes" id="UP000254101">
    <property type="component" value="Unassembled WGS sequence"/>
</dbReference>
<dbReference type="Pfam" id="PF11367">
    <property type="entry name" value="Tail_completion_gp17"/>
    <property type="match status" value="1"/>
</dbReference>
<evidence type="ECO:0000313" key="1">
    <source>
        <dbReference type="EMBL" id="RDS77004.1"/>
    </source>
</evidence>